<comment type="subcellular location">
    <subcellularLocation>
        <location evidence="1 9">Cell membrane</location>
        <topology evidence="1 9">Multi-pass membrane protein</topology>
    </subcellularLocation>
</comment>
<keyword evidence="8 9" id="KW-0472">Membrane</keyword>
<reference evidence="15" key="1">
    <citation type="journal article" date="2019" name="Int. J. Syst. Evol. Microbiol.">
        <title>The Global Catalogue of Microorganisms (GCM) 10K type strain sequencing project: providing services to taxonomists for standard genome sequencing and annotation.</title>
        <authorList>
            <consortium name="The Broad Institute Genomics Platform"/>
            <consortium name="The Broad Institute Genome Sequencing Center for Infectious Disease"/>
            <person name="Wu L."/>
            <person name="Ma J."/>
        </authorList>
    </citation>
    <scope>NUCLEOTIDE SEQUENCE [LARGE SCALE GENOMIC DNA]</scope>
    <source>
        <strain evidence="15">NCAIM B.02333</strain>
    </source>
</reference>
<evidence type="ECO:0000259" key="13">
    <source>
        <dbReference type="Pfam" id="PF22599"/>
    </source>
</evidence>
<feature type="domain" description="Protein export membrane protein SecD/SecF C-terminal" evidence="11">
    <location>
        <begin position="439"/>
        <end position="615"/>
    </location>
</feature>
<evidence type="ECO:0000259" key="11">
    <source>
        <dbReference type="Pfam" id="PF02355"/>
    </source>
</evidence>
<dbReference type="PRINTS" id="PR00702">
    <property type="entry name" value="ACRIFLAVINRP"/>
</dbReference>
<comment type="function">
    <text evidence="9">Part of the Sec protein translocase complex. Interacts with the SecYEG preprotein conducting channel. SecDF uses the proton motive force (PMF) to complete protein translocation after the ATP-dependent function of SecA.</text>
</comment>
<comment type="similarity">
    <text evidence="9">Belongs to the SecD/SecF family. SecD subfamily.</text>
</comment>
<feature type="region of interest" description="Disordered" evidence="10">
    <location>
        <begin position="212"/>
        <end position="238"/>
    </location>
</feature>
<feature type="transmembrane region" description="Helical" evidence="9">
    <location>
        <begin position="512"/>
        <end position="535"/>
    </location>
</feature>
<dbReference type="InterPro" id="IPR048631">
    <property type="entry name" value="SecD_1st"/>
</dbReference>
<feature type="transmembrane region" description="Helical" evidence="9">
    <location>
        <begin position="563"/>
        <end position="581"/>
    </location>
</feature>
<dbReference type="EMBL" id="JBHRWW010000002">
    <property type="protein sequence ID" value="MFC3687454.1"/>
    <property type="molecule type" value="Genomic_DNA"/>
</dbReference>
<dbReference type="InterPro" id="IPR048634">
    <property type="entry name" value="SecD_SecF_C"/>
</dbReference>
<evidence type="ECO:0000256" key="5">
    <source>
        <dbReference type="ARBA" id="ARBA00022927"/>
    </source>
</evidence>
<keyword evidence="4 9" id="KW-0812">Transmembrane</keyword>
<organism evidence="14 15">
    <name type="scientific">Aquipuribacter hungaricus</name>
    <dbReference type="NCBI Taxonomy" id="545624"/>
    <lineage>
        <taxon>Bacteria</taxon>
        <taxon>Bacillati</taxon>
        <taxon>Actinomycetota</taxon>
        <taxon>Actinomycetes</taxon>
        <taxon>Micrococcales</taxon>
        <taxon>Intrasporangiaceae</taxon>
        <taxon>Aquipuribacter</taxon>
    </lineage>
</organism>
<evidence type="ECO:0000256" key="6">
    <source>
        <dbReference type="ARBA" id="ARBA00022989"/>
    </source>
</evidence>
<dbReference type="Pfam" id="PF22599">
    <property type="entry name" value="SecDF_P1_head"/>
    <property type="match status" value="1"/>
</dbReference>
<feature type="region of interest" description="Disordered" evidence="10">
    <location>
        <begin position="132"/>
        <end position="200"/>
    </location>
</feature>
<dbReference type="InterPro" id="IPR022813">
    <property type="entry name" value="SecD/SecF_arch_bac"/>
</dbReference>
<dbReference type="Gene3D" id="1.20.1640.10">
    <property type="entry name" value="Multidrug efflux transporter AcrB transmembrane domain"/>
    <property type="match status" value="1"/>
</dbReference>
<dbReference type="InterPro" id="IPR055344">
    <property type="entry name" value="SecD_SecF_C_bact"/>
</dbReference>
<dbReference type="Pfam" id="PF21760">
    <property type="entry name" value="SecD_1st"/>
    <property type="match status" value="1"/>
</dbReference>
<dbReference type="InterPro" id="IPR054384">
    <property type="entry name" value="SecDF_P1_head"/>
</dbReference>
<protein>
    <recommendedName>
        <fullName evidence="9">Protein translocase subunit SecD</fullName>
    </recommendedName>
</protein>
<dbReference type="PANTHER" id="PTHR30081">
    <property type="entry name" value="PROTEIN-EXPORT MEMBRANE PROTEIN SEC"/>
    <property type="match status" value="1"/>
</dbReference>
<feature type="domain" description="SecDF P1 head subdomain" evidence="13">
    <location>
        <begin position="327"/>
        <end position="437"/>
    </location>
</feature>
<keyword evidence="3 9" id="KW-1003">Cell membrane</keyword>
<dbReference type="Pfam" id="PF02355">
    <property type="entry name" value="SecD_SecF_C"/>
    <property type="match status" value="1"/>
</dbReference>
<name>A0ABV7WDK2_9MICO</name>
<evidence type="ECO:0000256" key="2">
    <source>
        <dbReference type="ARBA" id="ARBA00022448"/>
    </source>
</evidence>
<feature type="compositionally biased region" description="Low complexity" evidence="10">
    <location>
        <begin position="142"/>
        <end position="155"/>
    </location>
</feature>
<dbReference type="SUPFAM" id="SSF82866">
    <property type="entry name" value="Multidrug efflux transporter AcrB transmembrane domain"/>
    <property type="match status" value="1"/>
</dbReference>
<keyword evidence="7 9" id="KW-0811">Translocation</keyword>
<dbReference type="NCBIfam" id="TIGR01129">
    <property type="entry name" value="secD"/>
    <property type="match status" value="1"/>
</dbReference>
<comment type="subunit">
    <text evidence="9">Forms a complex with SecF. Part of the essential Sec protein translocation apparatus which comprises SecA, SecYEG and auxiliary proteins SecDF. Other proteins may also be involved.</text>
</comment>
<feature type="transmembrane region" description="Helical" evidence="9">
    <location>
        <begin position="457"/>
        <end position="477"/>
    </location>
</feature>
<evidence type="ECO:0000256" key="1">
    <source>
        <dbReference type="ARBA" id="ARBA00004651"/>
    </source>
</evidence>
<proteinExistence type="inferred from homology"/>
<evidence type="ECO:0000256" key="7">
    <source>
        <dbReference type="ARBA" id="ARBA00023010"/>
    </source>
</evidence>
<keyword evidence="2 9" id="KW-0813">Transport</keyword>
<dbReference type="HAMAP" id="MF_01463_B">
    <property type="entry name" value="SecD_B"/>
    <property type="match status" value="1"/>
</dbReference>
<keyword evidence="6 9" id="KW-1133">Transmembrane helix</keyword>
<evidence type="ECO:0000259" key="12">
    <source>
        <dbReference type="Pfam" id="PF21760"/>
    </source>
</evidence>
<accession>A0ABV7WDK2</accession>
<dbReference type="Gene3D" id="3.30.70.3220">
    <property type="match status" value="1"/>
</dbReference>
<comment type="caution">
    <text evidence="14">The sequence shown here is derived from an EMBL/GenBank/DDBJ whole genome shotgun (WGS) entry which is preliminary data.</text>
</comment>
<dbReference type="PANTHER" id="PTHR30081:SF1">
    <property type="entry name" value="PROTEIN TRANSLOCASE SUBUNIT SECD"/>
    <property type="match status" value="1"/>
</dbReference>
<comment type="caution">
    <text evidence="9">Lacks conserved residue(s) required for the propagation of feature annotation.</text>
</comment>
<keyword evidence="5 9" id="KW-0653">Protein transport</keyword>
<dbReference type="NCBIfam" id="TIGR00916">
    <property type="entry name" value="2A0604s01"/>
    <property type="match status" value="1"/>
</dbReference>
<evidence type="ECO:0000256" key="10">
    <source>
        <dbReference type="SAM" id="MobiDB-lite"/>
    </source>
</evidence>
<evidence type="ECO:0000256" key="9">
    <source>
        <dbReference type="HAMAP-Rule" id="MF_01463"/>
    </source>
</evidence>
<feature type="compositionally biased region" description="Low complexity" evidence="10">
    <location>
        <begin position="165"/>
        <end position="196"/>
    </location>
</feature>
<evidence type="ECO:0000256" key="3">
    <source>
        <dbReference type="ARBA" id="ARBA00022475"/>
    </source>
</evidence>
<sequence length="680" mass="69822">MTPTSRRSRPGRTLTVLAVLVAIIFGTVAGGYLLDDARWTPGLALDLEGGTQIILSAQAEEGQTVPAESMVQAVDVIRQRVNGTGVTEAEVSRQGSDNIVVSIPGQADEETLDLVRASAQLEMRPVLLTGSGIDPSLLQPTAEPSAGASGAAVPPSGAPVPPLAPTTAPTVAPTGDATVAPAVPGAGPVAPSAPATDGRAAPRVDLSALRPAGAAPSAPADPAAVPTDAAVPPAAPTIVPTDAAVPTGAAVPTDAAVPSGAPVPSGAAEPAVEPTDGSDLAQLTPDVLAEFEALVCVDPADPTTVTRVEQGEPDRPLVVCSVDGFEKYVLGPVEVEGERIADAQWGFGQSQTGVSNGQPVVNLEFDGQGTREFTDISRRLFGLTGDQNRFGIVLDGLVISAPTMNGIIADGRPQISGNFTQDSAESLANQLKFGALPLSFTVESTDSVSATLGTEQLRIGLIAGLVGLLLVVGYSLLQYRALGLVTVASLLVVGVITYGVLLLLSWRQGYRLSLPGVAGLIVAIGITADSFIIYFERVRDEIRDGRSLEVAVERGWERARRTILASDAVSFLAAVVLYLLAVGGVRGFAFTLGVTTVIDLIIVFLFTKPLVTLLARTRFFADGHRLSGFDPEHLGSVVARRAVRSGSVPGRTAAATGTGTGTTLAERKRAAARADEGAVL</sequence>
<feature type="transmembrane region" description="Helical" evidence="9">
    <location>
        <begin position="484"/>
        <end position="506"/>
    </location>
</feature>
<feature type="transmembrane region" description="Helical" evidence="9">
    <location>
        <begin position="587"/>
        <end position="606"/>
    </location>
</feature>
<evidence type="ECO:0000256" key="8">
    <source>
        <dbReference type="ARBA" id="ARBA00023136"/>
    </source>
</evidence>
<feature type="region of interest" description="Disordered" evidence="10">
    <location>
        <begin position="251"/>
        <end position="279"/>
    </location>
</feature>
<dbReference type="Gene3D" id="3.30.1360.200">
    <property type="match status" value="1"/>
</dbReference>
<dbReference type="InterPro" id="IPR005791">
    <property type="entry name" value="SecD"/>
</dbReference>
<keyword evidence="15" id="KW-1185">Reference proteome</keyword>
<evidence type="ECO:0000256" key="4">
    <source>
        <dbReference type="ARBA" id="ARBA00022692"/>
    </source>
</evidence>
<dbReference type="InterPro" id="IPR001036">
    <property type="entry name" value="Acrflvin-R"/>
</dbReference>
<gene>
    <name evidence="9 14" type="primary">secD</name>
    <name evidence="14" type="ORF">ACFOLH_03775</name>
</gene>
<evidence type="ECO:0000313" key="15">
    <source>
        <dbReference type="Proteomes" id="UP001595685"/>
    </source>
</evidence>
<dbReference type="RefSeq" id="WP_376985368.1">
    <property type="nucleotide sequence ID" value="NZ_JBHRWW010000002.1"/>
</dbReference>
<feature type="domain" description="Protein translocase subunit SecDF P1" evidence="12">
    <location>
        <begin position="71"/>
        <end position="126"/>
    </location>
</feature>
<evidence type="ECO:0000313" key="14">
    <source>
        <dbReference type="EMBL" id="MFC3687454.1"/>
    </source>
</evidence>
<dbReference type="Proteomes" id="UP001595685">
    <property type="component" value="Unassembled WGS sequence"/>
</dbReference>